<proteinExistence type="predicted"/>
<accession>A0A3M0A3L2</accession>
<sequence>MIKVVSTTALAGSLALLSGCSFFGYENDFRDKGEDYQTAAAIEPLQVPQGYSDERIRDLFVVPEVPKQVDLADEDGDFIIPAPVPLNVERDLQKVKIQRLGERRWININVSASAVWPRLRAWMNSSGIDVVEANPETGEIQTVWLKFNDDEANKDRFKIFVEPGYQATTTEVRVLHSRAAVDADESSVAWPANSVDDSRESWMVDEIANALASQTDAETVSLLAQQIGGAPKSRMMPNATPPTLLLSVDFDRAWASLLGSIPGVDMTVVTRNREDGTISIQYHPQPEGAVHENGFFANLFSSSATIQVTELELLVQDIDGQVNVSVTQPGSEIAADLARQVLEKTRNQLR</sequence>
<protein>
    <submittedName>
        <fullName evidence="1">Beta-barrel assembly machine subunit BamC</fullName>
    </submittedName>
</protein>
<dbReference type="Pfam" id="PF06804">
    <property type="entry name" value="Lipoprotein_18"/>
    <property type="match status" value="1"/>
</dbReference>
<dbReference type="InterPro" id="IPR010653">
    <property type="entry name" value="NlpB/DapX"/>
</dbReference>
<dbReference type="EMBL" id="REFJ01000004">
    <property type="protein sequence ID" value="RMA79237.1"/>
    <property type="molecule type" value="Genomic_DNA"/>
</dbReference>
<organism evidence="1 2">
    <name type="scientific">Umboniibacter marinipuniceus</name>
    <dbReference type="NCBI Taxonomy" id="569599"/>
    <lineage>
        <taxon>Bacteria</taxon>
        <taxon>Pseudomonadati</taxon>
        <taxon>Pseudomonadota</taxon>
        <taxon>Gammaproteobacteria</taxon>
        <taxon>Cellvibrionales</taxon>
        <taxon>Cellvibrionaceae</taxon>
        <taxon>Umboniibacter</taxon>
    </lineage>
</organism>
<evidence type="ECO:0000313" key="1">
    <source>
        <dbReference type="EMBL" id="RMA79237.1"/>
    </source>
</evidence>
<dbReference type="RefSeq" id="WP_121877002.1">
    <property type="nucleotide sequence ID" value="NZ_REFJ01000004.1"/>
</dbReference>
<dbReference type="Proteomes" id="UP000267187">
    <property type="component" value="Unassembled WGS sequence"/>
</dbReference>
<reference evidence="1 2" key="1">
    <citation type="submission" date="2018-10" db="EMBL/GenBank/DDBJ databases">
        <title>Genomic Encyclopedia of Type Strains, Phase IV (KMG-IV): sequencing the most valuable type-strain genomes for metagenomic binning, comparative biology and taxonomic classification.</title>
        <authorList>
            <person name="Goeker M."/>
        </authorList>
    </citation>
    <scope>NUCLEOTIDE SEQUENCE [LARGE SCALE GENOMIC DNA]</scope>
    <source>
        <strain evidence="1 2">DSM 25080</strain>
    </source>
</reference>
<comment type="caution">
    <text evidence="1">The sequence shown here is derived from an EMBL/GenBank/DDBJ whole genome shotgun (WGS) entry which is preliminary data.</text>
</comment>
<evidence type="ECO:0000313" key="2">
    <source>
        <dbReference type="Proteomes" id="UP000267187"/>
    </source>
</evidence>
<keyword evidence="2" id="KW-1185">Reference proteome</keyword>
<dbReference type="InterPro" id="IPR042268">
    <property type="entry name" value="BamC_C"/>
</dbReference>
<name>A0A3M0A3L2_9GAMM</name>
<dbReference type="PROSITE" id="PS51257">
    <property type="entry name" value="PROKAR_LIPOPROTEIN"/>
    <property type="match status" value="1"/>
</dbReference>
<dbReference type="AlphaFoldDB" id="A0A3M0A3L2"/>
<gene>
    <name evidence="1" type="ORF">DFR27_1673</name>
</gene>
<dbReference type="OrthoDB" id="9772575at2"/>
<dbReference type="Gene3D" id="3.30.310.170">
    <property type="entry name" value="Outer membrane protein assembly factor BamC"/>
    <property type="match status" value="1"/>
</dbReference>